<evidence type="ECO:0000313" key="3">
    <source>
        <dbReference type="Proteomes" id="UP000253209"/>
    </source>
</evidence>
<name>A0A367GPD5_9SPHI</name>
<proteinExistence type="predicted"/>
<organism evidence="2 3">
    <name type="scientific">Mucilaginibacter hurinus</name>
    <dbReference type="NCBI Taxonomy" id="2201324"/>
    <lineage>
        <taxon>Bacteria</taxon>
        <taxon>Pseudomonadati</taxon>
        <taxon>Bacteroidota</taxon>
        <taxon>Sphingobacteriia</taxon>
        <taxon>Sphingobacteriales</taxon>
        <taxon>Sphingobacteriaceae</taxon>
        <taxon>Mucilaginibacter</taxon>
    </lineage>
</organism>
<dbReference type="Proteomes" id="UP000253209">
    <property type="component" value="Unassembled WGS sequence"/>
</dbReference>
<dbReference type="Gene3D" id="3.40.50.720">
    <property type="entry name" value="NAD(P)-binding Rossmann-like Domain"/>
    <property type="match status" value="1"/>
</dbReference>
<dbReference type="RefSeq" id="WP_114004783.1">
    <property type="nucleotide sequence ID" value="NZ_QGDC01000004.1"/>
</dbReference>
<dbReference type="GO" id="GO:0044877">
    <property type="term" value="F:protein-containing complex binding"/>
    <property type="evidence" value="ECO:0007669"/>
    <property type="project" value="TreeGrafter"/>
</dbReference>
<comment type="caution">
    <text evidence="2">The sequence shown here is derived from an EMBL/GenBank/DDBJ whole genome shotgun (WGS) entry which is preliminary data.</text>
</comment>
<dbReference type="SUPFAM" id="SSF51735">
    <property type="entry name" value="NAD(P)-binding Rossmann-fold domains"/>
    <property type="match status" value="1"/>
</dbReference>
<dbReference type="InterPro" id="IPR016040">
    <property type="entry name" value="NAD(P)-bd_dom"/>
</dbReference>
<dbReference type="PANTHER" id="PTHR12126">
    <property type="entry name" value="NADH-UBIQUINONE OXIDOREDUCTASE 39 KDA SUBUNIT-RELATED"/>
    <property type="match status" value="1"/>
</dbReference>
<dbReference type="Pfam" id="PF13460">
    <property type="entry name" value="NAD_binding_10"/>
    <property type="match status" value="1"/>
</dbReference>
<dbReference type="AlphaFoldDB" id="A0A367GPD5"/>
<dbReference type="InterPro" id="IPR051207">
    <property type="entry name" value="ComplexI_NDUFA9_subunit"/>
</dbReference>
<dbReference type="InterPro" id="IPR036291">
    <property type="entry name" value="NAD(P)-bd_dom_sf"/>
</dbReference>
<accession>A0A367GPD5</accession>
<evidence type="ECO:0000259" key="1">
    <source>
        <dbReference type="Pfam" id="PF13460"/>
    </source>
</evidence>
<feature type="domain" description="NAD(P)-binding" evidence="1">
    <location>
        <begin position="7"/>
        <end position="173"/>
    </location>
</feature>
<evidence type="ECO:0000313" key="2">
    <source>
        <dbReference type="EMBL" id="RCH55160.1"/>
    </source>
</evidence>
<dbReference type="OrthoDB" id="9771302at2"/>
<protein>
    <submittedName>
        <fullName evidence="2">NmrA family transcriptional regulator</fullName>
    </submittedName>
</protein>
<keyword evidence="3" id="KW-1185">Reference proteome</keyword>
<dbReference type="EMBL" id="QGDC01000004">
    <property type="protein sequence ID" value="RCH55160.1"/>
    <property type="molecule type" value="Genomic_DNA"/>
</dbReference>
<gene>
    <name evidence="2" type="ORF">DJ568_08200</name>
</gene>
<dbReference type="PANTHER" id="PTHR12126:SF11">
    <property type="entry name" value="NADH DEHYDROGENASE [UBIQUINONE] 1 ALPHA SUBCOMPLEX SUBUNIT 9, MITOCHONDRIAL"/>
    <property type="match status" value="1"/>
</dbReference>
<reference evidence="2 3" key="1">
    <citation type="submission" date="2018-05" db="EMBL/GenBank/DDBJ databases">
        <title>Mucilaginibacter hurinus sp. nov., isolated from briquette warehouse soil.</title>
        <authorList>
            <person name="Choi L."/>
        </authorList>
    </citation>
    <scope>NUCLEOTIDE SEQUENCE [LARGE SCALE GENOMIC DNA]</scope>
    <source>
        <strain evidence="2 3">ZR32</strain>
    </source>
</reference>
<sequence length="247" mass="27079">MRILVIGGTGLTGRKVSQKLAEAGHEVVIGSPSQGVDILSGAGLAEALAGTKVVIDLSNSSSPEDETALNFFRNAAKNLIPGEKLAGVKHHLVLSIVGTDRAQYIGYLRAKKEQEDQARASGIPYTIIRSTQFHEHITTIINVQGNENETHVSSVDYQPIAVDDVAELIVRFALEEPKNAIVEIAGPEKDAMTRFVSQYIDIKGSVKQLIADDNDRYMYFDIPKDLLVPLGDFYTGSTRFEDWLRSH</sequence>